<accession>G4ZLC4</accession>
<reference evidence="1 2" key="1">
    <citation type="journal article" date="2006" name="Science">
        <title>Phytophthora genome sequences uncover evolutionary origins and mechanisms of pathogenesis.</title>
        <authorList>
            <person name="Tyler B.M."/>
            <person name="Tripathy S."/>
            <person name="Zhang X."/>
            <person name="Dehal P."/>
            <person name="Jiang R.H."/>
            <person name="Aerts A."/>
            <person name="Arredondo F.D."/>
            <person name="Baxter L."/>
            <person name="Bensasson D."/>
            <person name="Beynon J.L."/>
            <person name="Chapman J."/>
            <person name="Damasceno C.M."/>
            <person name="Dorrance A.E."/>
            <person name="Dou D."/>
            <person name="Dickerman A.W."/>
            <person name="Dubchak I.L."/>
            <person name="Garbelotto M."/>
            <person name="Gijzen M."/>
            <person name="Gordon S.G."/>
            <person name="Govers F."/>
            <person name="Grunwald N.J."/>
            <person name="Huang W."/>
            <person name="Ivors K.L."/>
            <person name="Jones R.W."/>
            <person name="Kamoun S."/>
            <person name="Krampis K."/>
            <person name="Lamour K.H."/>
            <person name="Lee M.K."/>
            <person name="McDonald W.H."/>
            <person name="Medina M."/>
            <person name="Meijer H.J."/>
            <person name="Nordberg E.K."/>
            <person name="Maclean D.J."/>
            <person name="Ospina-Giraldo M.D."/>
            <person name="Morris P.F."/>
            <person name="Phuntumart V."/>
            <person name="Putnam N.H."/>
            <person name="Rash S."/>
            <person name="Rose J.K."/>
            <person name="Sakihama Y."/>
            <person name="Salamov A.A."/>
            <person name="Savidor A."/>
            <person name="Scheuring C.F."/>
            <person name="Smith B.M."/>
            <person name="Sobral B.W."/>
            <person name="Terry A."/>
            <person name="Torto-Alalibo T.A."/>
            <person name="Win J."/>
            <person name="Xu Z."/>
            <person name="Zhang H."/>
            <person name="Grigoriev I.V."/>
            <person name="Rokhsar D.S."/>
            <person name="Boore J.L."/>
        </authorList>
    </citation>
    <scope>NUCLEOTIDE SEQUENCE [LARGE SCALE GENOMIC DNA]</scope>
    <source>
        <strain evidence="1 2">P6497</strain>
    </source>
</reference>
<dbReference type="KEGG" id="psoj:PHYSODRAFT_334161"/>
<evidence type="ECO:0000313" key="1">
    <source>
        <dbReference type="EMBL" id="EGZ15970.1"/>
    </source>
</evidence>
<protein>
    <submittedName>
        <fullName evidence="1">Uncharacterized protein</fullName>
    </submittedName>
</protein>
<organism evidence="1 2">
    <name type="scientific">Phytophthora sojae (strain P6497)</name>
    <name type="common">Soybean stem and root rot agent</name>
    <name type="synonym">Phytophthora megasperma f. sp. glycines</name>
    <dbReference type="NCBI Taxonomy" id="1094619"/>
    <lineage>
        <taxon>Eukaryota</taxon>
        <taxon>Sar</taxon>
        <taxon>Stramenopiles</taxon>
        <taxon>Oomycota</taxon>
        <taxon>Peronosporomycetes</taxon>
        <taxon>Peronosporales</taxon>
        <taxon>Peronosporaceae</taxon>
        <taxon>Phytophthora</taxon>
    </lineage>
</organism>
<evidence type="ECO:0000313" key="2">
    <source>
        <dbReference type="Proteomes" id="UP000002640"/>
    </source>
</evidence>
<gene>
    <name evidence="1" type="ORF">PHYSODRAFT_334161</name>
</gene>
<dbReference type="GeneID" id="20646766"/>
<dbReference type="Proteomes" id="UP000002640">
    <property type="component" value="Unassembled WGS sequence"/>
</dbReference>
<dbReference type="EMBL" id="JH159155">
    <property type="protein sequence ID" value="EGZ15970.1"/>
    <property type="molecule type" value="Genomic_DNA"/>
</dbReference>
<name>G4ZLC4_PHYSP</name>
<dbReference type="InParanoid" id="G4ZLC4"/>
<sequence>MPTSLMCFYAQKLKLAAVTSMHKLELAVAAIWAATAVADTVVMLGFGASVAVPVTMLMLAWWGGVTGAVGADTGAVVIEALAAAALLADAFGLQTRNPRLTCPLKIAMDIWREMLIFTEEQVVVMRHPGDLFFGVSLPAPKAKEEVGLGSLGSGRDARDGRSMNCYEELSFKRVEYREFYQQRMYGTNIVPQHLRGRTTVIVRSARFQRKSTGYHFNEDPDSVEFGVMLTKRYTISKPVPHCKSPHESWEKRDTEQASLSFRDDQGFPLKLRLRSTYSARTRGAVQERVPAAQSKNGVPAVQHQRPMPAVQPQHPEPAVQVINLEYSGVTIHGMHVKADIYVDGKKIDLGT</sequence>
<dbReference type="STRING" id="1094619.G4ZLC4"/>
<dbReference type="RefSeq" id="XP_009529719.1">
    <property type="nucleotide sequence ID" value="XM_009531424.1"/>
</dbReference>
<keyword evidence="2" id="KW-1185">Reference proteome</keyword>
<dbReference type="AlphaFoldDB" id="G4ZLC4"/>
<proteinExistence type="predicted"/>